<dbReference type="EMBL" id="CP075546">
    <property type="protein sequence ID" value="QVV88544.1"/>
    <property type="molecule type" value="Genomic_DNA"/>
</dbReference>
<name>A0A8E7EIW6_9EURY</name>
<keyword evidence="2" id="KW-0378">Hydrolase</keyword>
<dbReference type="Proteomes" id="UP000680656">
    <property type="component" value="Chromosome"/>
</dbReference>
<dbReference type="AlphaFoldDB" id="A0A8E7EIW6"/>
<dbReference type="GeneID" id="65098447"/>
<evidence type="ECO:0000259" key="1">
    <source>
        <dbReference type="SMART" id="SM00507"/>
    </source>
</evidence>
<sequence length="325" mass="37325">MRWQDHVNCFETVLNSSKSCEIQPEYGAHIAIKECTKHDPLSEQTILGAPSYSIAFLEFLFHKAQGPYSSDFEWIAEIIRIHFHIYPELQNLINLNAADALANMVLNRRGKLKFLICDQIELGIILEWWVKFGLVPITAKNVFDAILSKPTIQDRLRREDPLLLLRLLDVFPEQSGSINPKNLSKESLIQAARTITHPPSERRYHQIYSAYVKAGGDLLSIIKKEEMRILPMQTRRNRFLAYLVKQYYHNTCQICSATGEDLKKPVEVHHIIPLSKQGEDCAHNMIVTCISHHRAIHDGIISLSTVKDTILINTPEKTYFITQEL</sequence>
<organism evidence="2 3">
    <name type="scientific">Methanospirillum purgamenti</name>
    <dbReference type="NCBI Taxonomy" id="2834276"/>
    <lineage>
        <taxon>Archaea</taxon>
        <taxon>Methanobacteriati</taxon>
        <taxon>Methanobacteriota</taxon>
        <taxon>Stenosarchaea group</taxon>
        <taxon>Methanomicrobia</taxon>
        <taxon>Methanomicrobiales</taxon>
        <taxon>Methanospirillaceae</taxon>
        <taxon>Methanospirillum</taxon>
    </lineage>
</organism>
<dbReference type="GO" id="GO:0008270">
    <property type="term" value="F:zinc ion binding"/>
    <property type="evidence" value="ECO:0007669"/>
    <property type="project" value="InterPro"/>
</dbReference>
<dbReference type="InterPro" id="IPR003615">
    <property type="entry name" value="HNH_nuc"/>
</dbReference>
<dbReference type="Gene3D" id="1.10.30.50">
    <property type="match status" value="1"/>
</dbReference>
<keyword evidence="3" id="KW-1185">Reference proteome</keyword>
<dbReference type="KEGG" id="mrtj:KHC33_14645"/>
<dbReference type="InterPro" id="IPR002711">
    <property type="entry name" value="HNH"/>
</dbReference>
<gene>
    <name evidence="2" type="ORF">KHC33_14645</name>
</gene>
<dbReference type="SMART" id="SM00507">
    <property type="entry name" value="HNHc"/>
    <property type="match status" value="1"/>
</dbReference>
<reference evidence="2 3" key="1">
    <citation type="submission" date="2021-05" db="EMBL/GenBank/DDBJ databases">
        <title>A novel Methanospirillum isolate from a pyrite-forming mixed culture.</title>
        <authorList>
            <person name="Bunk B."/>
            <person name="Sproer C."/>
            <person name="Spring S."/>
            <person name="Pester M."/>
        </authorList>
    </citation>
    <scope>NUCLEOTIDE SEQUENCE [LARGE SCALE GENOMIC DNA]</scope>
    <source>
        <strain evidence="2 3">J.3.6.1-F.2.7.3</strain>
    </source>
</reference>
<evidence type="ECO:0000313" key="3">
    <source>
        <dbReference type="Proteomes" id="UP000680656"/>
    </source>
</evidence>
<keyword evidence="2" id="KW-0540">Nuclease</keyword>
<dbReference type="GO" id="GO:0004519">
    <property type="term" value="F:endonuclease activity"/>
    <property type="evidence" value="ECO:0007669"/>
    <property type="project" value="UniProtKB-KW"/>
</dbReference>
<feature type="domain" description="HNH nuclease" evidence="1">
    <location>
        <begin position="239"/>
        <end position="294"/>
    </location>
</feature>
<dbReference type="GO" id="GO:0003676">
    <property type="term" value="F:nucleic acid binding"/>
    <property type="evidence" value="ECO:0007669"/>
    <property type="project" value="InterPro"/>
</dbReference>
<accession>A0A8E7EIW6</accession>
<dbReference type="CDD" id="cd00085">
    <property type="entry name" value="HNHc"/>
    <property type="match status" value="1"/>
</dbReference>
<dbReference type="Pfam" id="PF01844">
    <property type="entry name" value="HNH"/>
    <property type="match status" value="1"/>
</dbReference>
<protein>
    <submittedName>
        <fullName evidence="2">HNH endonuclease</fullName>
    </submittedName>
</protein>
<dbReference type="RefSeq" id="WP_214419353.1">
    <property type="nucleotide sequence ID" value="NZ_CP075546.1"/>
</dbReference>
<evidence type="ECO:0000313" key="2">
    <source>
        <dbReference type="EMBL" id="QVV88544.1"/>
    </source>
</evidence>
<proteinExistence type="predicted"/>
<keyword evidence="2" id="KW-0255">Endonuclease</keyword>